<keyword evidence="10" id="KW-1185">Reference proteome</keyword>
<comment type="similarity">
    <text evidence="2">Belongs to the CpsC/CapA family.</text>
</comment>
<name>A0ABV8KAX6_9BACL</name>
<reference evidence="10" key="1">
    <citation type="journal article" date="2019" name="Int. J. Syst. Evol. Microbiol.">
        <title>The Global Catalogue of Microorganisms (GCM) 10K type strain sequencing project: providing services to taxonomists for standard genome sequencing and annotation.</title>
        <authorList>
            <consortium name="The Broad Institute Genomics Platform"/>
            <consortium name="The Broad Institute Genome Sequencing Center for Infectious Disease"/>
            <person name="Wu L."/>
            <person name="Ma J."/>
        </authorList>
    </citation>
    <scope>NUCLEOTIDE SEQUENCE [LARGE SCALE GENOMIC DNA]</scope>
    <source>
        <strain evidence="10">IBRC-M 10987</strain>
    </source>
</reference>
<sequence length="249" mass="27904">MELKRYLQVIQKKLWLIALIVCCAVVLSVVKSVFFSTPVYEAEAKLIVNQTTQTEGQEEEPTINSVQTNIMLINTYKEILLTSAIMGKVSDQYPQLKASAREISTRTTVSAAAESQVMRLTYRDTSYENAVRGVNGIAKVFKEQIPSIMKIDNVTILNEASADEPAAPINYNPVMSVLLSFIVALIASVTLVFFIDYLDNTFKTEEELEEELGLPVLALITKNDKEDRKYKKDAKTSLMEEGKYATINQ</sequence>
<evidence type="ECO:0000256" key="2">
    <source>
        <dbReference type="ARBA" id="ARBA00006683"/>
    </source>
</evidence>
<comment type="subcellular location">
    <subcellularLocation>
        <location evidence="1">Cell membrane</location>
        <topology evidence="1">Multi-pass membrane protein</topology>
    </subcellularLocation>
</comment>
<evidence type="ECO:0000256" key="3">
    <source>
        <dbReference type="ARBA" id="ARBA00022475"/>
    </source>
</evidence>
<dbReference type="PANTHER" id="PTHR32309">
    <property type="entry name" value="TYROSINE-PROTEIN KINASE"/>
    <property type="match status" value="1"/>
</dbReference>
<evidence type="ECO:0000313" key="10">
    <source>
        <dbReference type="Proteomes" id="UP001595715"/>
    </source>
</evidence>
<keyword evidence="5 7" id="KW-1133">Transmembrane helix</keyword>
<evidence type="ECO:0000259" key="8">
    <source>
        <dbReference type="Pfam" id="PF02706"/>
    </source>
</evidence>
<dbReference type="Pfam" id="PF02706">
    <property type="entry name" value="Wzz"/>
    <property type="match status" value="1"/>
</dbReference>
<evidence type="ECO:0000256" key="1">
    <source>
        <dbReference type="ARBA" id="ARBA00004651"/>
    </source>
</evidence>
<accession>A0ABV8KAX6</accession>
<evidence type="ECO:0000256" key="6">
    <source>
        <dbReference type="ARBA" id="ARBA00023136"/>
    </source>
</evidence>
<keyword evidence="6 7" id="KW-0472">Membrane</keyword>
<dbReference type="PANTHER" id="PTHR32309:SF13">
    <property type="entry name" value="FERRIC ENTEROBACTIN TRANSPORT PROTEIN FEPE"/>
    <property type="match status" value="1"/>
</dbReference>
<feature type="domain" description="Polysaccharide chain length determinant N-terminal" evidence="8">
    <location>
        <begin position="2"/>
        <end position="92"/>
    </location>
</feature>
<dbReference type="InterPro" id="IPR050445">
    <property type="entry name" value="Bact_polysacc_biosynth/exp"/>
</dbReference>
<dbReference type="InterPro" id="IPR003856">
    <property type="entry name" value="LPS_length_determ_N"/>
</dbReference>
<comment type="caution">
    <text evidence="9">The sequence shown here is derived from an EMBL/GenBank/DDBJ whole genome shotgun (WGS) entry which is preliminary data.</text>
</comment>
<protein>
    <submittedName>
        <fullName evidence="9">YveK family protein</fullName>
    </submittedName>
</protein>
<keyword evidence="4 7" id="KW-0812">Transmembrane</keyword>
<gene>
    <name evidence="9" type="ORF">ACFOZ8_26490</name>
</gene>
<dbReference type="Proteomes" id="UP001595715">
    <property type="component" value="Unassembled WGS sequence"/>
</dbReference>
<evidence type="ECO:0000256" key="4">
    <source>
        <dbReference type="ARBA" id="ARBA00022692"/>
    </source>
</evidence>
<keyword evidence="3" id="KW-1003">Cell membrane</keyword>
<proteinExistence type="inferred from homology"/>
<feature type="transmembrane region" description="Helical" evidence="7">
    <location>
        <begin position="174"/>
        <end position="195"/>
    </location>
</feature>
<evidence type="ECO:0000256" key="7">
    <source>
        <dbReference type="SAM" id="Phobius"/>
    </source>
</evidence>
<dbReference type="RefSeq" id="WP_377721754.1">
    <property type="nucleotide sequence ID" value="NZ_JBHSAM010000034.1"/>
</dbReference>
<evidence type="ECO:0000256" key="5">
    <source>
        <dbReference type="ARBA" id="ARBA00022989"/>
    </source>
</evidence>
<evidence type="ECO:0000313" key="9">
    <source>
        <dbReference type="EMBL" id="MFC4103174.1"/>
    </source>
</evidence>
<feature type="transmembrane region" description="Helical" evidence="7">
    <location>
        <begin position="14"/>
        <end position="35"/>
    </location>
</feature>
<organism evidence="9 10">
    <name type="scientific">Paenibacillus xanthanilyticus</name>
    <dbReference type="NCBI Taxonomy" id="1783531"/>
    <lineage>
        <taxon>Bacteria</taxon>
        <taxon>Bacillati</taxon>
        <taxon>Bacillota</taxon>
        <taxon>Bacilli</taxon>
        <taxon>Bacillales</taxon>
        <taxon>Paenibacillaceae</taxon>
        <taxon>Paenibacillus</taxon>
    </lineage>
</organism>
<dbReference type="EMBL" id="JBHSAM010000034">
    <property type="protein sequence ID" value="MFC4103174.1"/>
    <property type="molecule type" value="Genomic_DNA"/>
</dbReference>